<evidence type="ECO:0000313" key="1">
    <source>
        <dbReference type="EMBL" id="JAH96757.1"/>
    </source>
</evidence>
<dbReference type="AlphaFoldDB" id="A0A0E9X219"/>
<reference evidence="1" key="1">
    <citation type="submission" date="2014-11" db="EMBL/GenBank/DDBJ databases">
        <authorList>
            <person name="Amaro Gonzalez C."/>
        </authorList>
    </citation>
    <scope>NUCLEOTIDE SEQUENCE</scope>
</reference>
<accession>A0A0E9X219</accession>
<proteinExistence type="predicted"/>
<sequence>MVCRRQTQSRETHSNNEVKDQVRICCNIYILHQRVLQIHLKPAMAVGNC</sequence>
<name>A0A0E9X219_ANGAN</name>
<organism evidence="1">
    <name type="scientific">Anguilla anguilla</name>
    <name type="common">European freshwater eel</name>
    <name type="synonym">Muraena anguilla</name>
    <dbReference type="NCBI Taxonomy" id="7936"/>
    <lineage>
        <taxon>Eukaryota</taxon>
        <taxon>Metazoa</taxon>
        <taxon>Chordata</taxon>
        <taxon>Craniata</taxon>
        <taxon>Vertebrata</taxon>
        <taxon>Euteleostomi</taxon>
        <taxon>Actinopterygii</taxon>
        <taxon>Neopterygii</taxon>
        <taxon>Teleostei</taxon>
        <taxon>Anguilliformes</taxon>
        <taxon>Anguillidae</taxon>
        <taxon>Anguilla</taxon>
    </lineage>
</organism>
<reference evidence="1" key="2">
    <citation type="journal article" date="2015" name="Fish Shellfish Immunol.">
        <title>Early steps in the European eel (Anguilla anguilla)-Vibrio vulnificus interaction in the gills: Role of the RtxA13 toxin.</title>
        <authorList>
            <person name="Callol A."/>
            <person name="Pajuelo D."/>
            <person name="Ebbesson L."/>
            <person name="Teles M."/>
            <person name="MacKenzie S."/>
            <person name="Amaro C."/>
        </authorList>
    </citation>
    <scope>NUCLEOTIDE SEQUENCE</scope>
</reference>
<protein>
    <submittedName>
        <fullName evidence="1">Uncharacterized protein</fullName>
    </submittedName>
</protein>
<dbReference type="EMBL" id="GBXM01011820">
    <property type="protein sequence ID" value="JAH96757.1"/>
    <property type="molecule type" value="Transcribed_RNA"/>
</dbReference>